<dbReference type="CDD" id="cd00086">
    <property type="entry name" value="homeodomain"/>
    <property type="match status" value="1"/>
</dbReference>
<proteinExistence type="inferred from homology"/>
<dbReference type="GO" id="GO:0000981">
    <property type="term" value="F:DNA-binding transcription factor activity, RNA polymerase II-specific"/>
    <property type="evidence" value="ECO:0007669"/>
    <property type="project" value="InterPro"/>
</dbReference>
<dbReference type="eggNOG" id="KOG0483">
    <property type="taxonomic scope" value="Eukaryota"/>
</dbReference>
<evidence type="ECO:0000313" key="12">
    <source>
        <dbReference type="EMBL" id="EFJ20603.1"/>
    </source>
</evidence>
<dbReference type="Gene3D" id="1.20.5.400">
    <property type="match status" value="1"/>
</dbReference>
<gene>
    <name evidence="12" type="ORF">SELMODRAFT_108871</name>
</gene>
<evidence type="ECO:0000256" key="5">
    <source>
        <dbReference type="ARBA" id="ARBA00023163"/>
    </source>
</evidence>
<dbReference type="HOGENOM" id="CLU_049543_6_0_1"/>
<evidence type="ECO:0000256" key="10">
    <source>
        <dbReference type="SAM" id="Coils"/>
    </source>
</evidence>
<evidence type="ECO:0000256" key="3">
    <source>
        <dbReference type="ARBA" id="ARBA00023125"/>
    </source>
</evidence>
<evidence type="ECO:0000256" key="8">
    <source>
        <dbReference type="PROSITE-ProRule" id="PRU00108"/>
    </source>
</evidence>
<dbReference type="GO" id="GO:0005634">
    <property type="term" value="C:nucleus"/>
    <property type="evidence" value="ECO:0000318"/>
    <property type="project" value="GO_Central"/>
</dbReference>
<dbReference type="SUPFAM" id="SSF46689">
    <property type="entry name" value="Homeodomain-like"/>
    <property type="match status" value="1"/>
</dbReference>
<evidence type="ECO:0000313" key="13">
    <source>
        <dbReference type="Proteomes" id="UP000001514"/>
    </source>
</evidence>
<keyword evidence="6 8" id="KW-0539">Nucleus</keyword>
<dbReference type="Proteomes" id="UP000001514">
    <property type="component" value="Unassembled WGS sequence"/>
</dbReference>
<keyword evidence="4 8" id="KW-0371">Homeobox</keyword>
<name>D8S5J1_SELML</name>
<feature type="DNA-binding region" description="Homeobox" evidence="8">
    <location>
        <begin position="32"/>
        <end position="91"/>
    </location>
</feature>
<dbReference type="GO" id="GO:0045893">
    <property type="term" value="P:positive regulation of DNA-templated transcription"/>
    <property type="evidence" value="ECO:0000318"/>
    <property type="project" value="GO_Central"/>
</dbReference>
<keyword evidence="3 8" id="KW-0238">DNA-binding</keyword>
<dbReference type="KEGG" id="smo:SELMODRAFT_108871"/>
<dbReference type="Gramene" id="EFJ20603">
    <property type="protein sequence ID" value="EFJ20603"/>
    <property type="gene ID" value="SELMODRAFT_108871"/>
</dbReference>
<feature type="domain" description="Homeobox" evidence="11">
    <location>
        <begin position="30"/>
        <end position="90"/>
    </location>
</feature>
<keyword evidence="10" id="KW-0175">Coiled coil</keyword>
<evidence type="ECO:0000256" key="6">
    <source>
        <dbReference type="ARBA" id="ARBA00023242"/>
    </source>
</evidence>
<keyword evidence="13" id="KW-1185">Reference proteome</keyword>
<keyword evidence="5" id="KW-0804">Transcription</keyword>
<dbReference type="Pfam" id="PF02183">
    <property type="entry name" value="HALZ"/>
    <property type="match status" value="1"/>
</dbReference>
<dbReference type="PROSITE" id="PS00027">
    <property type="entry name" value="HOMEOBOX_1"/>
    <property type="match status" value="1"/>
</dbReference>
<reference evidence="12 13" key="1">
    <citation type="journal article" date="2011" name="Science">
        <title>The Selaginella genome identifies genetic changes associated with the evolution of vascular plants.</title>
        <authorList>
            <person name="Banks J.A."/>
            <person name="Nishiyama T."/>
            <person name="Hasebe M."/>
            <person name="Bowman J.L."/>
            <person name="Gribskov M."/>
            <person name="dePamphilis C."/>
            <person name="Albert V.A."/>
            <person name="Aono N."/>
            <person name="Aoyama T."/>
            <person name="Ambrose B.A."/>
            <person name="Ashton N.W."/>
            <person name="Axtell M.J."/>
            <person name="Barker E."/>
            <person name="Barker M.S."/>
            <person name="Bennetzen J.L."/>
            <person name="Bonawitz N.D."/>
            <person name="Chapple C."/>
            <person name="Cheng C."/>
            <person name="Correa L.G."/>
            <person name="Dacre M."/>
            <person name="DeBarry J."/>
            <person name="Dreyer I."/>
            <person name="Elias M."/>
            <person name="Engstrom E.M."/>
            <person name="Estelle M."/>
            <person name="Feng L."/>
            <person name="Finet C."/>
            <person name="Floyd S.K."/>
            <person name="Frommer W.B."/>
            <person name="Fujita T."/>
            <person name="Gramzow L."/>
            <person name="Gutensohn M."/>
            <person name="Harholt J."/>
            <person name="Hattori M."/>
            <person name="Heyl A."/>
            <person name="Hirai T."/>
            <person name="Hiwatashi Y."/>
            <person name="Ishikawa M."/>
            <person name="Iwata M."/>
            <person name="Karol K.G."/>
            <person name="Koehler B."/>
            <person name="Kolukisaoglu U."/>
            <person name="Kubo M."/>
            <person name="Kurata T."/>
            <person name="Lalonde S."/>
            <person name="Li K."/>
            <person name="Li Y."/>
            <person name="Litt A."/>
            <person name="Lyons E."/>
            <person name="Manning G."/>
            <person name="Maruyama T."/>
            <person name="Michael T.P."/>
            <person name="Mikami K."/>
            <person name="Miyazaki S."/>
            <person name="Morinaga S."/>
            <person name="Murata T."/>
            <person name="Mueller-Roeber B."/>
            <person name="Nelson D.R."/>
            <person name="Obara M."/>
            <person name="Oguri Y."/>
            <person name="Olmstead R.G."/>
            <person name="Onodera N."/>
            <person name="Petersen B.L."/>
            <person name="Pils B."/>
            <person name="Prigge M."/>
            <person name="Rensing S.A."/>
            <person name="Riano-Pachon D.M."/>
            <person name="Roberts A.W."/>
            <person name="Sato Y."/>
            <person name="Scheller H.V."/>
            <person name="Schulz B."/>
            <person name="Schulz C."/>
            <person name="Shakirov E.V."/>
            <person name="Shibagaki N."/>
            <person name="Shinohara N."/>
            <person name="Shippen D.E."/>
            <person name="Soerensen I."/>
            <person name="Sotooka R."/>
            <person name="Sugimoto N."/>
            <person name="Sugita M."/>
            <person name="Sumikawa N."/>
            <person name="Tanurdzic M."/>
            <person name="Theissen G."/>
            <person name="Ulvskov P."/>
            <person name="Wakazuki S."/>
            <person name="Weng J.K."/>
            <person name="Willats W.W."/>
            <person name="Wipf D."/>
            <person name="Wolf P.G."/>
            <person name="Yang L."/>
            <person name="Zimmer A.D."/>
            <person name="Zhu Q."/>
            <person name="Mitros T."/>
            <person name="Hellsten U."/>
            <person name="Loque D."/>
            <person name="Otillar R."/>
            <person name="Salamov A."/>
            <person name="Schmutz J."/>
            <person name="Shapiro H."/>
            <person name="Lindquist E."/>
            <person name="Lucas S."/>
            <person name="Rokhsar D."/>
            <person name="Grigoriev I.V."/>
        </authorList>
    </citation>
    <scope>NUCLEOTIDE SEQUENCE [LARGE SCALE GENOMIC DNA]</scope>
</reference>
<comment type="subcellular location">
    <subcellularLocation>
        <location evidence="1 8 9">Nucleus</location>
    </subcellularLocation>
</comment>
<evidence type="ECO:0000256" key="1">
    <source>
        <dbReference type="ARBA" id="ARBA00004123"/>
    </source>
</evidence>
<keyword evidence="2" id="KW-0805">Transcription regulation</keyword>
<dbReference type="OrthoDB" id="6159439at2759"/>
<dbReference type="OMA" id="MHCHKRP"/>
<dbReference type="Pfam" id="PF00046">
    <property type="entry name" value="Homeodomain"/>
    <property type="match status" value="1"/>
</dbReference>
<dbReference type="PANTHER" id="PTHR24326:SF606">
    <property type="entry name" value="HOMEOBOX-LEUCINE ZIPPER PROTEIN ATHB-54"/>
    <property type="match status" value="1"/>
</dbReference>
<dbReference type="InterPro" id="IPR017970">
    <property type="entry name" value="Homeobox_CS"/>
</dbReference>
<dbReference type="PANTHER" id="PTHR24326">
    <property type="entry name" value="HOMEOBOX-LEUCINE ZIPPER PROTEIN"/>
    <property type="match status" value="1"/>
</dbReference>
<sequence length="128" mass="15126">MHCHKRPLFPIFEASTEEAGDDDLCDESIAQHVEKKRRLSVEQVKALEKNFEIENKLEPDRKIQLAKELGLQPRQVAVWFQNRRARWKTKQLEKDYDLLKSEYDDLKASYVDLAKERDKLQAEVDLLS</sequence>
<evidence type="ECO:0000256" key="4">
    <source>
        <dbReference type="ARBA" id="ARBA00023155"/>
    </source>
</evidence>
<dbReference type="FunFam" id="1.10.10.60:FF:000159">
    <property type="entry name" value="Homeobox-leucine zipper protein HAT5"/>
    <property type="match status" value="1"/>
</dbReference>
<protein>
    <recommendedName>
        <fullName evidence="11">Homeobox domain-containing protein</fullName>
    </recommendedName>
</protein>
<dbReference type="InterPro" id="IPR045224">
    <property type="entry name" value="HDZip_class_I_plant"/>
</dbReference>
<evidence type="ECO:0000256" key="2">
    <source>
        <dbReference type="ARBA" id="ARBA00023015"/>
    </source>
</evidence>
<dbReference type="FunCoup" id="D8S5J1">
    <property type="interactions" value="11"/>
</dbReference>
<dbReference type="InParanoid" id="D8S5J1"/>
<dbReference type="SMART" id="SM00389">
    <property type="entry name" value="HOX"/>
    <property type="match status" value="1"/>
</dbReference>
<evidence type="ECO:0000256" key="7">
    <source>
        <dbReference type="ARBA" id="ARBA00025748"/>
    </source>
</evidence>
<dbReference type="Gene3D" id="1.10.10.60">
    <property type="entry name" value="Homeodomain-like"/>
    <property type="match status" value="1"/>
</dbReference>
<dbReference type="InterPro" id="IPR003106">
    <property type="entry name" value="Leu_zip_homeo"/>
</dbReference>
<comment type="similarity">
    <text evidence="7">Belongs to the HD-ZIP homeobox family. Class I subfamily.</text>
</comment>
<accession>D8S5J1</accession>
<dbReference type="InterPro" id="IPR009057">
    <property type="entry name" value="Homeodomain-like_sf"/>
</dbReference>
<dbReference type="PROSITE" id="PS50071">
    <property type="entry name" value="HOMEOBOX_2"/>
    <property type="match status" value="1"/>
</dbReference>
<dbReference type="InterPro" id="IPR000047">
    <property type="entry name" value="HTH_motif"/>
</dbReference>
<dbReference type="GO" id="GO:0043565">
    <property type="term" value="F:sequence-specific DNA binding"/>
    <property type="evidence" value="ECO:0000318"/>
    <property type="project" value="GO_Central"/>
</dbReference>
<dbReference type="PRINTS" id="PR00031">
    <property type="entry name" value="HTHREPRESSR"/>
</dbReference>
<feature type="coiled-coil region" evidence="10">
    <location>
        <begin position="82"/>
        <end position="123"/>
    </location>
</feature>
<evidence type="ECO:0000259" key="11">
    <source>
        <dbReference type="PROSITE" id="PS50071"/>
    </source>
</evidence>
<dbReference type="AlphaFoldDB" id="D8S5J1"/>
<dbReference type="EMBL" id="GL377602">
    <property type="protein sequence ID" value="EFJ20603.1"/>
    <property type="molecule type" value="Genomic_DNA"/>
</dbReference>
<dbReference type="InterPro" id="IPR001356">
    <property type="entry name" value="HD"/>
</dbReference>
<organism evidence="13">
    <name type="scientific">Selaginella moellendorffii</name>
    <name type="common">Spikemoss</name>
    <dbReference type="NCBI Taxonomy" id="88036"/>
    <lineage>
        <taxon>Eukaryota</taxon>
        <taxon>Viridiplantae</taxon>
        <taxon>Streptophyta</taxon>
        <taxon>Embryophyta</taxon>
        <taxon>Tracheophyta</taxon>
        <taxon>Lycopodiopsida</taxon>
        <taxon>Selaginellales</taxon>
        <taxon>Selaginellaceae</taxon>
        <taxon>Selaginella</taxon>
    </lineage>
</organism>
<dbReference type="GO" id="GO:0042802">
    <property type="term" value="F:identical protein binding"/>
    <property type="evidence" value="ECO:0007669"/>
    <property type="project" value="UniProtKB-ARBA"/>
</dbReference>
<evidence type="ECO:0000256" key="9">
    <source>
        <dbReference type="RuleBase" id="RU000682"/>
    </source>
</evidence>